<dbReference type="Proteomes" id="UP000308730">
    <property type="component" value="Unassembled WGS sequence"/>
</dbReference>
<sequence>MDVEPATPPPELPAPAQPAPEPAVVARDDGPVPMSFPAILRAPGIGSDRFAHLRAGRQRVDGVSAPVSSGVKKRDDKAGKRWVRRKDNARFVGNPHIVAASSKDYAVPTPNVRATFPEPLPVYLSRNTPLPPSVVATREPVSANAGRFSMSLKGMRRELRKSGPRTEVLVKEIEEEVMGWLAGGVLLDPDVVVVRSGDGEEGMPVGSTGGIVEVSRTPLQLVLLIREDAFARYVVHCCARYHSIVSFTAYENERAGKDTSGQRLTYLLRPNVTRPDFFVTTAIATPPATESEMSTFDVESDFADTDMRSDVTSLHSSHDVDSDNDSMDGAPPVPHPQGQGQGQGQGNLSDIAESLPGSPTFSPAQSADGWSVVGDSEEEGGHSDLVSSVDSLSLSDHRTPRSLAPGMLRATHLWDRSRRRSASSPSRSPARRLPARHYHTQLRVDPLPSTHPAGRSFHEYLYA</sequence>
<evidence type="ECO:0000313" key="3">
    <source>
        <dbReference type="Proteomes" id="UP000308730"/>
    </source>
</evidence>
<feature type="compositionally biased region" description="Pro residues" evidence="1">
    <location>
        <begin position="1"/>
        <end position="21"/>
    </location>
</feature>
<feature type="compositionally biased region" description="Basic residues" evidence="1">
    <location>
        <begin position="429"/>
        <end position="438"/>
    </location>
</feature>
<reference evidence="2 3" key="1">
    <citation type="submission" date="2019-02" db="EMBL/GenBank/DDBJ databases">
        <title>Genome sequencing of the rare red list fungi Antrodiella citrinella (Flaviporus citrinellus).</title>
        <authorList>
            <person name="Buettner E."/>
            <person name="Kellner H."/>
        </authorList>
    </citation>
    <scope>NUCLEOTIDE SEQUENCE [LARGE SCALE GENOMIC DNA]</scope>
    <source>
        <strain evidence="2 3">DSM 108506</strain>
    </source>
</reference>
<dbReference type="EMBL" id="SGPM01000430">
    <property type="protein sequence ID" value="THH21773.1"/>
    <property type="molecule type" value="Genomic_DNA"/>
</dbReference>
<accession>A0A4V3XGK5</accession>
<feature type="region of interest" description="Disordered" evidence="1">
    <location>
        <begin position="1"/>
        <end position="32"/>
    </location>
</feature>
<feature type="region of interest" description="Disordered" evidence="1">
    <location>
        <begin position="310"/>
        <end position="438"/>
    </location>
</feature>
<evidence type="ECO:0000313" key="2">
    <source>
        <dbReference type="EMBL" id="THH21773.1"/>
    </source>
</evidence>
<name>A0A4V3XGK5_9APHY</name>
<proteinExistence type="predicted"/>
<feature type="compositionally biased region" description="Low complexity" evidence="1">
    <location>
        <begin position="383"/>
        <end position="394"/>
    </location>
</feature>
<dbReference type="OrthoDB" id="10256743at2759"/>
<comment type="caution">
    <text evidence="2">The sequence shown here is derived from an EMBL/GenBank/DDBJ whole genome shotgun (WGS) entry which is preliminary data.</text>
</comment>
<keyword evidence="3" id="KW-1185">Reference proteome</keyword>
<evidence type="ECO:0000256" key="1">
    <source>
        <dbReference type="SAM" id="MobiDB-lite"/>
    </source>
</evidence>
<dbReference type="AlphaFoldDB" id="A0A4V3XGK5"/>
<protein>
    <submittedName>
        <fullName evidence="2">Uncharacterized protein</fullName>
    </submittedName>
</protein>
<organism evidence="2 3">
    <name type="scientific">Antrodiella citrinella</name>
    <dbReference type="NCBI Taxonomy" id="2447956"/>
    <lineage>
        <taxon>Eukaryota</taxon>
        <taxon>Fungi</taxon>
        <taxon>Dikarya</taxon>
        <taxon>Basidiomycota</taxon>
        <taxon>Agaricomycotina</taxon>
        <taxon>Agaricomycetes</taxon>
        <taxon>Polyporales</taxon>
        <taxon>Steccherinaceae</taxon>
        <taxon>Antrodiella</taxon>
    </lineage>
</organism>
<gene>
    <name evidence="2" type="ORF">EUX98_g8281</name>
</gene>